<organism evidence="1">
    <name type="scientific">hydrothermal vent metagenome</name>
    <dbReference type="NCBI Taxonomy" id="652676"/>
    <lineage>
        <taxon>unclassified sequences</taxon>
        <taxon>metagenomes</taxon>
        <taxon>ecological metagenomes</taxon>
    </lineage>
</organism>
<gene>
    <name evidence="1" type="ORF">MGWOODY_Tha745</name>
</gene>
<dbReference type="AlphaFoldDB" id="A0A170PLD2"/>
<protein>
    <recommendedName>
        <fullName evidence="2">DUF3034 family protein</fullName>
    </recommendedName>
</protein>
<accession>A0A170PLD2</accession>
<reference evidence="1" key="1">
    <citation type="submission" date="2015-10" db="EMBL/GenBank/DDBJ databases">
        <authorList>
            <person name="Gilbert D.G."/>
        </authorList>
    </citation>
    <scope>NUCLEOTIDE SEQUENCE</scope>
</reference>
<dbReference type="Pfam" id="PF11231">
    <property type="entry name" value="DUF3034"/>
    <property type="match status" value="1"/>
</dbReference>
<dbReference type="InterPro" id="IPR021393">
    <property type="entry name" value="DUF3034"/>
</dbReference>
<evidence type="ECO:0000313" key="1">
    <source>
        <dbReference type="EMBL" id="CUS41186.1"/>
    </source>
</evidence>
<proteinExistence type="predicted"/>
<evidence type="ECO:0008006" key="2">
    <source>
        <dbReference type="Google" id="ProtNLM"/>
    </source>
</evidence>
<dbReference type="EMBL" id="CZQC01000036">
    <property type="protein sequence ID" value="CUS41186.1"/>
    <property type="molecule type" value="Genomic_DNA"/>
</dbReference>
<sequence>MKNSSYLTSVRTMTSVAAGLMMALSTHADGRLIATSGVTQVEGSAGGGLVPWALITGYSEENQTSVSAFHTLTDVQDFRMTVDGIGFSYGNRFELTAAQQRFELKGTAVDIRQEIYGAKYKISGDAIYTSMPQLAAGIQYKRLIDGEIADAVGAKDSDTGTDFYVSATKVHLAALGGYHLLWNATLRATKANQMGLLGYGGDDNNSYKLVPELSALVLLDEGLAVGAEYRYKPDNLSAFKEDRFADVFVAYFPNKNLNLTVAWADLGSIAGSEDQSGLYASITGYFK</sequence>
<name>A0A170PLD2_9ZZZZ</name>